<keyword evidence="14" id="KW-1185">Reference proteome</keyword>
<evidence type="ECO:0000256" key="1">
    <source>
        <dbReference type="ARBA" id="ARBA00004245"/>
    </source>
</evidence>
<dbReference type="PANTHER" id="PTHR23333:SF4">
    <property type="entry name" value="UBX DOMAIN-CONTAINING PROTEIN 11"/>
    <property type="match status" value="1"/>
</dbReference>
<dbReference type="GO" id="GO:0043130">
    <property type="term" value="F:ubiquitin binding"/>
    <property type="evidence" value="ECO:0007669"/>
    <property type="project" value="TreeGrafter"/>
</dbReference>
<dbReference type="PROSITE" id="PS51399">
    <property type="entry name" value="SEP"/>
    <property type="match status" value="1"/>
</dbReference>
<comment type="subunit">
    <text evidence="6">Interacts with GNA12, GNA13, RND1, RND2 and RND3.</text>
</comment>
<dbReference type="PANTHER" id="PTHR23333">
    <property type="entry name" value="UBX DOMAIN CONTAINING PROTEIN"/>
    <property type="match status" value="1"/>
</dbReference>
<dbReference type="AlphaFoldDB" id="A0A9Q1EL88"/>
<evidence type="ECO:0000256" key="2">
    <source>
        <dbReference type="ARBA" id="ARBA00022490"/>
    </source>
</evidence>
<gene>
    <name evidence="13" type="ORF">SKAU_G00330830</name>
</gene>
<evidence type="ECO:0000256" key="8">
    <source>
        <dbReference type="ARBA" id="ARBA00075811"/>
    </source>
</evidence>
<feature type="domain" description="SEP" evidence="12">
    <location>
        <begin position="196"/>
        <end position="260"/>
    </location>
</feature>
<feature type="region of interest" description="Disordered" evidence="10">
    <location>
        <begin position="283"/>
        <end position="491"/>
    </location>
</feature>
<dbReference type="GO" id="GO:0043161">
    <property type="term" value="P:proteasome-mediated ubiquitin-dependent protein catabolic process"/>
    <property type="evidence" value="ECO:0007669"/>
    <property type="project" value="TreeGrafter"/>
</dbReference>
<dbReference type="FunFam" id="3.30.420.210:FF:000003">
    <property type="entry name" value="UBX domain protein 11"/>
    <property type="match status" value="1"/>
</dbReference>
<dbReference type="Pfam" id="PF08059">
    <property type="entry name" value="SEP"/>
    <property type="match status" value="1"/>
</dbReference>
<evidence type="ECO:0000256" key="6">
    <source>
        <dbReference type="ARBA" id="ARBA00062345"/>
    </source>
</evidence>
<dbReference type="InterPro" id="IPR036241">
    <property type="entry name" value="NSFL1C_SEP_dom_sf"/>
</dbReference>
<proteinExistence type="predicted"/>
<feature type="domain" description="UBX" evidence="11">
    <location>
        <begin position="546"/>
        <end position="623"/>
    </location>
</feature>
<evidence type="ECO:0000256" key="7">
    <source>
        <dbReference type="ARBA" id="ARBA00073759"/>
    </source>
</evidence>
<dbReference type="Gene3D" id="3.10.20.90">
    <property type="entry name" value="Phosphatidylinositol 3-kinase Catalytic Subunit, Chain A, domain 1"/>
    <property type="match status" value="1"/>
</dbReference>
<keyword evidence="2" id="KW-0963">Cytoplasm</keyword>
<sequence length="629" mass="69620">MNDIISPGLRQQVALASDAPSTSRSKVTQRKGSLSGAGLSDFELMSTMMQKLRLLERKVCSQSVEIQSKEKKIALLQEKLRVLQKSKELPATSGRVVELEQTCHRLQSQVCEMERFLSDYGMVWVGNSSSGPQEEAEPKEEVQRGPHLRQPDVLEGRDFHMNFDLVVQSVRDLNVLAGEGVSHVQATPGGARLAHRSPIPLSLFSNGILMFDGPFRPYQDPSTQQCMLDLMDGYFPSELQERFPDGVPFQVNDRREEPFKVRHVGAEFPGVGKAVGGATECSLNSNGHTPGKAVHEERTPGKAVHEERTPGKAVHEERTPGKAVHEERTPGKAVHEERTPGKAVHEERTPGKAVHEERTPGKAVHEERTPGKAVHEERTPGKAVHEERTPGKAVHEERTPGKAVHEERTPGKAVHEERTPGKAVHEERTPGKAVHEERTPGKAVHEERTPGKAVHEERTPGKAVHEERTPGKAVHEERTPGKAVRKTHQAAGGKLSMEQFLNKLPKMVIKAGKVIDIRNSLKMGMQSPACTSTVIDTPALHNLRSPGDDIIELKVRAEDGRSCFILRMLLSETVGQLRQYLDAHRGPGTMTYHIISTFPLRRYDDISQTLHACGLMSNANLLLRPHPDP</sequence>
<dbReference type="SUPFAM" id="SSF102848">
    <property type="entry name" value="NSFL1 (p97 ATPase) cofactor p47, SEP domain"/>
    <property type="match status" value="1"/>
</dbReference>
<protein>
    <recommendedName>
        <fullName evidence="7">UBX domain-containing protein 11</fullName>
    </recommendedName>
    <alternativeName>
        <fullName evidence="9">Socius</fullName>
    </alternativeName>
    <alternativeName>
        <fullName evidence="8">UBX domain-containing protein 5</fullName>
    </alternativeName>
</protein>
<dbReference type="PROSITE" id="PS50033">
    <property type="entry name" value="UBX"/>
    <property type="match status" value="1"/>
</dbReference>
<dbReference type="SMART" id="SM00553">
    <property type="entry name" value="SEP"/>
    <property type="match status" value="1"/>
</dbReference>
<dbReference type="SUPFAM" id="SSF54236">
    <property type="entry name" value="Ubiquitin-like"/>
    <property type="match status" value="1"/>
</dbReference>
<feature type="region of interest" description="Disordered" evidence="10">
    <location>
        <begin position="127"/>
        <end position="147"/>
    </location>
</feature>
<evidence type="ECO:0000256" key="10">
    <source>
        <dbReference type="SAM" id="MobiDB-lite"/>
    </source>
</evidence>
<dbReference type="GO" id="GO:0005856">
    <property type="term" value="C:cytoskeleton"/>
    <property type="evidence" value="ECO:0007669"/>
    <property type="project" value="UniProtKB-SubCell"/>
</dbReference>
<dbReference type="Proteomes" id="UP001152622">
    <property type="component" value="Chromosome 15"/>
</dbReference>
<dbReference type="InterPro" id="IPR029071">
    <property type="entry name" value="Ubiquitin-like_domsf"/>
</dbReference>
<dbReference type="CDD" id="cd17077">
    <property type="entry name" value="UBX_UBXN11"/>
    <property type="match status" value="1"/>
</dbReference>
<reference evidence="13" key="1">
    <citation type="journal article" date="2023" name="Science">
        <title>Genome structures resolve the early diversification of teleost fishes.</title>
        <authorList>
            <person name="Parey E."/>
            <person name="Louis A."/>
            <person name="Montfort J."/>
            <person name="Bouchez O."/>
            <person name="Roques C."/>
            <person name="Iampietro C."/>
            <person name="Lluch J."/>
            <person name="Castinel A."/>
            <person name="Donnadieu C."/>
            <person name="Desvignes T."/>
            <person name="Floi Bucao C."/>
            <person name="Jouanno E."/>
            <person name="Wen M."/>
            <person name="Mejri S."/>
            <person name="Dirks R."/>
            <person name="Jansen H."/>
            <person name="Henkel C."/>
            <person name="Chen W.J."/>
            <person name="Zahm M."/>
            <person name="Cabau C."/>
            <person name="Klopp C."/>
            <person name="Thompson A.W."/>
            <person name="Robinson-Rechavi M."/>
            <person name="Braasch I."/>
            <person name="Lecointre G."/>
            <person name="Bobe J."/>
            <person name="Postlethwait J.H."/>
            <person name="Berthelot C."/>
            <person name="Roest Crollius H."/>
            <person name="Guiguen Y."/>
        </authorList>
    </citation>
    <scope>NUCLEOTIDE SEQUENCE</scope>
    <source>
        <strain evidence="13">WJC10195</strain>
    </source>
</reference>
<evidence type="ECO:0000259" key="11">
    <source>
        <dbReference type="PROSITE" id="PS50033"/>
    </source>
</evidence>
<keyword evidence="4" id="KW-0206">Cytoskeleton</keyword>
<evidence type="ECO:0000313" key="14">
    <source>
        <dbReference type="Proteomes" id="UP001152622"/>
    </source>
</evidence>
<comment type="subcellular location">
    <subcellularLocation>
        <location evidence="1">Cytoplasm</location>
        <location evidence="1">Cytoskeleton</location>
    </subcellularLocation>
</comment>
<feature type="compositionally biased region" description="Polar residues" evidence="10">
    <location>
        <begin position="19"/>
        <end position="32"/>
    </location>
</feature>
<dbReference type="EMBL" id="JAINUF010000015">
    <property type="protein sequence ID" value="KAJ8340792.1"/>
    <property type="molecule type" value="Genomic_DNA"/>
</dbReference>
<keyword evidence="3" id="KW-0175">Coiled coil</keyword>
<feature type="region of interest" description="Disordered" evidence="10">
    <location>
        <begin position="15"/>
        <end position="34"/>
    </location>
</feature>
<evidence type="ECO:0000259" key="12">
    <source>
        <dbReference type="PROSITE" id="PS51399"/>
    </source>
</evidence>
<comment type="caution">
    <text evidence="13">The sequence shown here is derived from an EMBL/GenBank/DDBJ whole genome shotgun (WGS) entry which is preliminary data.</text>
</comment>
<evidence type="ECO:0000256" key="9">
    <source>
        <dbReference type="ARBA" id="ARBA00081109"/>
    </source>
</evidence>
<dbReference type="InterPro" id="IPR001012">
    <property type="entry name" value="UBX_dom"/>
</dbReference>
<dbReference type="Gene3D" id="3.30.420.210">
    <property type="entry name" value="SEP domain"/>
    <property type="match status" value="1"/>
</dbReference>
<feature type="compositionally biased region" description="Basic and acidic residues" evidence="10">
    <location>
        <begin position="293"/>
        <end position="480"/>
    </location>
</feature>
<comment type="function">
    <text evidence="5">May be involved in the reorganization of actin cytoskeleton mediated by RND1, RND2 and RND3. Promotes RHOA activation mediated by GNA12 and GNA13.</text>
</comment>
<evidence type="ECO:0000256" key="3">
    <source>
        <dbReference type="ARBA" id="ARBA00023054"/>
    </source>
</evidence>
<evidence type="ECO:0000256" key="4">
    <source>
        <dbReference type="ARBA" id="ARBA00023212"/>
    </source>
</evidence>
<organism evidence="13 14">
    <name type="scientific">Synaphobranchus kaupii</name>
    <name type="common">Kaup's arrowtooth eel</name>
    <dbReference type="NCBI Taxonomy" id="118154"/>
    <lineage>
        <taxon>Eukaryota</taxon>
        <taxon>Metazoa</taxon>
        <taxon>Chordata</taxon>
        <taxon>Craniata</taxon>
        <taxon>Vertebrata</taxon>
        <taxon>Euteleostomi</taxon>
        <taxon>Actinopterygii</taxon>
        <taxon>Neopterygii</taxon>
        <taxon>Teleostei</taxon>
        <taxon>Anguilliformes</taxon>
        <taxon>Synaphobranchidae</taxon>
        <taxon>Synaphobranchus</taxon>
    </lineage>
</organism>
<accession>A0A9Q1EL88</accession>
<dbReference type="InterPro" id="IPR012989">
    <property type="entry name" value="SEP_domain"/>
</dbReference>
<evidence type="ECO:0000313" key="13">
    <source>
        <dbReference type="EMBL" id="KAJ8340792.1"/>
    </source>
</evidence>
<evidence type="ECO:0000256" key="5">
    <source>
        <dbReference type="ARBA" id="ARBA00059434"/>
    </source>
</evidence>
<dbReference type="OrthoDB" id="25887at2759"/>
<dbReference type="Pfam" id="PF00789">
    <property type="entry name" value="UBX"/>
    <property type="match status" value="1"/>
</dbReference>
<name>A0A9Q1EL88_SYNKA</name>